<accession>A0A9Q0KY27</accession>
<evidence type="ECO:0000256" key="2">
    <source>
        <dbReference type="SAM" id="MobiDB-lite"/>
    </source>
</evidence>
<proteinExistence type="predicted"/>
<dbReference type="OrthoDB" id="1939750at2759"/>
<evidence type="ECO:0000313" key="3">
    <source>
        <dbReference type="EMBL" id="KAJ4978724.1"/>
    </source>
</evidence>
<protein>
    <submittedName>
        <fullName evidence="3">Uncharacterized protein</fullName>
    </submittedName>
</protein>
<comment type="caution">
    <text evidence="3">The sequence shown here is derived from an EMBL/GenBank/DDBJ whole genome shotgun (WGS) entry which is preliminary data.</text>
</comment>
<dbReference type="PANTHER" id="PTHR33701">
    <property type="entry name" value="TRANSMEMBRANE PROTEIN"/>
    <property type="match status" value="1"/>
</dbReference>
<feature type="coiled-coil region" evidence="1">
    <location>
        <begin position="66"/>
        <end position="114"/>
    </location>
</feature>
<dbReference type="Proteomes" id="UP001141806">
    <property type="component" value="Unassembled WGS sequence"/>
</dbReference>
<organism evidence="3 4">
    <name type="scientific">Protea cynaroides</name>
    <dbReference type="NCBI Taxonomy" id="273540"/>
    <lineage>
        <taxon>Eukaryota</taxon>
        <taxon>Viridiplantae</taxon>
        <taxon>Streptophyta</taxon>
        <taxon>Embryophyta</taxon>
        <taxon>Tracheophyta</taxon>
        <taxon>Spermatophyta</taxon>
        <taxon>Magnoliopsida</taxon>
        <taxon>Proteales</taxon>
        <taxon>Proteaceae</taxon>
        <taxon>Protea</taxon>
    </lineage>
</organism>
<feature type="region of interest" description="Disordered" evidence="2">
    <location>
        <begin position="1"/>
        <end position="33"/>
    </location>
</feature>
<evidence type="ECO:0000313" key="4">
    <source>
        <dbReference type="Proteomes" id="UP001141806"/>
    </source>
</evidence>
<dbReference type="AlphaFoldDB" id="A0A9Q0KY27"/>
<name>A0A9Q0KY27_9MAGN</name>
<evidence type="ECO:0000256" key="1">
    <source>
        <dbReference type="SAM" id="Coils"/>
    </source>
</evidence>
<dbReference type="PANTHER" id="PTHR33701:SF2">
    <property type="entry name" value="TRANSMEMBRANE PROTEIN"/>
    <property type="match status" value="1"/>
</dbReference>
<gene>
    <name evidence="3" type="ORF">NE237_009504</name>
</gene>
<sequence>MMSVVNQDRVDNELGFSETAKDVTQGKMLTDDNAEQKWREKNVEEDDGLRIVECLRGRLLAERTASRVAKEETEQMENKVIELERQLKAEIESKNRAEKKLKYLTKKLESLKLTSISDELSSSETSSGLKSTKQEKTDSEIAGSSCSVITGYCYNKRDFPAEEQGKVDDSVSSKELQVTDDQGFRYKFRNRSDLSFQSVHLLRGFSREIRIDQ</sequence>
<keyword evidence="1" id="KW-0175">Coiled coil</keyword>
<keyword evidence="4" id="KW-1185">Reference proteome</keyword>
<dbReference type="EMBL" id="JAMYWD010000002">
    <property type="protein sequence ID" value="KAJ4978724.1"/>
    <property type="molecule type" value="Genomic_DNA"/>
</dbReference>
<reference evidence="3" key="1">
    <citation type="journal article" date="2023" name="Plant J.">
        <title>The genome of the king protea, Protea cynaroides.</title>
        <authorList>
            <person name="Chang J."/>
            <person name="Duong T.A."/>
            <person name="Schoeman C."/>
            <person name="Ma X."/>
            <person name="Roodt D."/>
            <person name="Barker N."/>
            <person name="Li Z."/>
            <person name="Van de Peer Y."/>
            <person name="Mizrachi E."/>
        </authorList>
    </citation>
    <scope>NUCLEOTIDE SEQUENCE</scope>
    <source>
        <tissue evidence="3">Young leaves</tissue>
    </source>
</reference>